<keyword evidence="2" id="KW-1133">Transmembrane helix</keyword>
<evidence type="ECO:0000259" key="3">
    <source>
        <dbReference type="Pfam" id="PF09995"/>
    </source>
</evidence>
<proteinExistence type="predicted"/>
<dbReference type="PANTHER" id="PTHR37539">
    <property type="entry name" value="SECRETED PROTEIN-RELATED"/>
    <property type="match status" value="1"/>
</dbReference>
<feature type="domain" description="ER-bound oxygenase mpaB/mpaB'/Rubber oxygenase catalytic" evidence="3">
    <location>
        <begin position="310"/>
        <end position="407"/>
    </location>
</feature>
<accession>A0A3B0ZAD7</accession>
<keyword evidence="2" id="KW-0472">Membrane</keyword>
<protein>
    <recommendedName>
        <fullName evidence="3">ER-bound oxygenase mpaB/mpaB'/Rubber oxygenase catalytic domain-containing protein</fullName>
    </recommendedName>
</protein>
<feature type="transmembrane region" description="Helical" evidence="2">
    <location>
        <begin position="532"/>
        <end position="555"/>
    </location>
</feature>
<evidence type="ECO:0000256" key="1">
    <source>
        <dbReference type="SAM" id="MobiDB-lite"/>
    </source>
</evidence>
<reference evidence="4" key="1">
    <citation type="submission" date="2018-06" db="EMBL/GenBank/DDBJ databases">
        <authorList>
            <person name="Zhirakovskaya E."/>
        </authorList>
    </citation>
    <scope>NUCLEOTIDE SEQUENCE</scope>
</reference>
<dbReference type="GO" id="GO:0016491">
    <property type="term" value="F:oxidoreductase activity"/>
    <property type="evidence" value="ECO:0007669"/>
    <property type="project" value="InterPro"/>
</dbReference>
<sequence length="614" mass="70075">MDLSADRSNVLGCLPGKEEEIPANVSEYFDELRQTGDELADKLVKETLFPHDQFQNLGRQGYNHLLDIADVLAESPALALNSHTTIAQELSEYPKGLQNYYDPIKAPDWVDEEKLALTSKLWQQDMLAIISVLYGVSLPTCYLMKNGIPALYDSAKLADKKYIYQRIYETGLMLDAVLAPDGIQVIRDLDHSSDEHLLDSLNKNDPKGKWQCQGNILSRTDDARVEPESLNLDQHVQHATEENNGQAARYLWGKGYVAAKKIRFLHASMRFMLMNPAAMAKTRRPGKPKEANFSEAIQYINEPYNTQVLGVPVNQEDQAYTLLTFAYCIPKGLEKLGRFWSKEESEAFLHTWKVVGYTMGIQENLMVDTLADAEKLFEFIQRRQVGESDQAKQLTKTVVYFFQDYLPSNFGLSKGIATRLITDQLGEVHAKMILPQEYIDEANRPIVALVFTLAMKVLWLYYRARRILFKIPYMARFFKGVFYGTGMDLVKSWRDAYSRKPFYIPLTVNTWKREKGVNPAFLKKLRAWRHDLFNTMAVGLSCVIFSGVFFLFFLIFSLFDASGAAKFTGWASFLLVLLGLFILHYKVGQVSEQRPQPEQMQKRAAQPESTAKEA</sequence>
<dbReference type="PANTHER" id="PTHR37539:SF1">
    <property type="entry name" value="ER-BOUND OXYGENASE MPAB_MPAB'_RUBBER OXYGENASE CATALYTIC DOMAIN-CONTAINING PROTEIN"/>
    <property type="match status" value="1"/>
</dbReference>
<evidence type="ECO:0000256" key="2">
    <source>
        <dbReference type="SAM" id="Phobius"/>
    </source>
</evidence>
<dbReference type="AlphaFoldDB" id="A0A3B0ZAD7"/>
<dbReference type="InterPro" id="IPR037473">
    <property type="entry name" value="Lcp-like"/>
</dbReference>
<organism evidence="4">
    <name type="scientific">hydrothermal vent metagenome</name>
    <dbReference type="NCBI Taxonomy" id="652676"/>
    <lineage>
        <taxon>unclassified sequences</taxon>
        <taxon>metagenomes</taxon>
        <taxon>ecological metagenomes</taxon>
    </lineage>
</organism>
<gene>
    <name evidence="4" type="ORF">MNBD_GAMMA16-1632</name>
</gene>
<feature type="transmembrane region" description="Helical" evidence="2">
    <location>
        <begin position="445"/>
        <end position="462"/>
    </location>
</feature>
<name>A0A3B0ZAD7_9ZZZZ</name>
<feature type="transmembrane region" description="Helical" evidence="2">
    <location>
        <begin position="567"/>
        <end position="585"/>
    </location>
</feature>
<dbReference type="Pfam" id="PF09995">
    <property type="entry name" value="MPAB_Lcp_cat"/>
    <property type="match status" value="1"/>
</dbReference>
<feature type="region of interest" description="Disordered" evidence="1">
    <location>
        <begin position="594"/>
        <end position="614"/>
    </location>
</feature>
<dbReference type="InterPro" id="IPR018713">
    <property type="entry name" value="MPAB/Lcp_cat_dom"/>
</dbReference>
<evidence type="ECO:0000313" key="4">
    <source>
        <dbReference type="EMBL" id="VAW84502.1"/>
    </source>
</evidence>
<keyword evidence="2" id="KW-0812">Transmembrane</keyword>
<dbReference type="EMBL" id="UOFO01000046">
    <property type="protein sequence ID" value="VAW84502.1"/>
    <property type="molecule type" value="Genomic_DNA"/>
</dbReference>